<dbReference type="Proteomes" id="UP000829196">
    <property type="component" value="Unassembled WGS sequence"/>
</dbReference>
<evidence type="ECO:0000313" key="3">
    <source>
        <dbReference type="EMBL" id="KAI0498421.1"/>
    </source>
</evidence>
<sequence length="73" mass="7965">MEAGGLGFNGLGVLTLVNLLARARAGSVESGMREKREDASQRNRNQSRQGEKKIEKFVAGSRSTKGVYGKWKP</sequence>
<reference evidence="3" key="1">
    <citation type="journal article" date="2022" name="Front. Genet.">
        <title>Chromosome-Scale Assembly of the Dendrobium nobile Genome Provides Insights Into the Molecular Mechanism of the Biosynthesis of the Medicinal Active Ingredient of Dendrobium.</title>
        <authorList>
            <person name="Xu Q."/>
            <person name="Niu S.-C."/>
            <person name="Li K.-L."/>
            <person name="Zheng P.-J."/>
            <person name="Zhang X.-J."/>
            <person name="Jia Y."/>
            <person name="Liu Y."/>
            <person name="Niu Y.-X."/>
            <person name="Yu L.-H."/>
            <person name="Chen D.-F."/>
            <person name="Zhang G.-Q."/>
        </authorList>
    </citation>
    <scope>NUCLEOTIDE SEQUENCE</scope>
    <source>
        <tissue evidence="3">Leaf</tissue>
    </source>
</reference>
<name>A0A8T3AQP4_DENNO</name>
<feature type="compositionally biased region" description="Basic and acidic residues" evidence="1">
    <location>
        <begin position="31"/>
        <end position="41"/>
    </location>
</feature>
<proteinExistence type="predicted"/>
<feature type="signal peptide" evidence="2">
    <location>
        <begin position="1"/>
        <end position="25"/>
    </location>
</feature>
<dbReference type="AlphaFoldDB" id="A0A8T3AQP4"/>
<feature type="region of interest" description="Disordered" evidence="1">
    <location>
        <begin position="26"/>
        <end position="73"/>
    </location>
</feature>
<feature type="chain" id="PRO_5035890434" evidence="2">
    <location>
        <begin position="26"/>
        <end position="73"/>
    </location>
</feature>
<comment type="caution">
    <text evidence="3">The sequence shown here is derived from an EMBL/GenBank/DDBJ whole genome shotgun (WGS) entry which is preliminary data.</text>
</comment>
<organism evidence="3 4">
    <name type="scientific">Dendrobium nobile</name>
    <name type="common">Orchid</name>
    <dbReference type="NCBI Taxonomy" id="94219"/>
    <lineage>
        <taxon>Eukaryota</taxon>
        <taxon>Viridiplantae</taxon>
        <taxon>Streptophyta</taxon>
        <taxon>Embryophyta</taxon>
        <taxon>Tracheophyta</taxon>
        <taxon>Spermatophyta</taxon>
        <taxon>Magnoliopsida</taxon>
        <taxon>Liliopsida</taxon>
        <taxon>Asparagales</taxon>
        <taxon>Orchidaceae</taxon>
        <taxon>Epidendroideae</taxon>
        <taxon>Malaxideae</taxon>
        <taxon>Dendrobiinae</taxon>
        <taxon>Dendrobium</taxon>
    </lineage>
</organism>
<gene>
    <name evidence="3" type="ORF">KFK09_021663</name>
</gene>
<keyword evidence="2" id="KW-0732">Signal</keyword>
<evidence type="ECO:0000256" key="2">
    <source>
        <dbReference type="SAM" id="SignalP"/>
    </source>
</evidence>
<evidence type="ECO:0000313" key="4">
    <source>
        <dbReference type="Proteomes" id="UP000829196"/>
    </source>
</evidence>
<accession>A0A8T3AQP4</accession>
<evidence type="ECO:0000256" key="1">
    <source>
        <dbReference type="SAM" id="MobiDB-lite"/>
    </source>
</evidence>
<keyword evidence="4" id="KW-1185">Reference proteome</keyword>
<protein>
    <submittedName>
        <fullName evidence="3">Uncharacterized protein</fullName>
    </submittedName>
</protein>
<dbReference type="EMBL" id="JAGYWB010000015">
    <property type="protein sequence ID" value="KAI0498421.1"/>
    <property type="molecule type" value="Genomic_DNA"/>
</dbReference>
<dbReference type="SMR" id="A0A8T3AQP4"/>